<dbReference type="InterPro" id="IPR058193">
    <property type="entry name" value="VanY/YodJ_core_dom"/>
</dbReference>
<dbReference type="Pfam" id="PF02557">
    <property type="entry name" value="VanY"/>
    <property type="match status" value="1"/>
</dbReference>
<dbReference type="Proteomes" id="UP000316612">
    <property type="component" value="Unassembled WGS sequence"/>
</dbReference>
<name>A0A4Y4DQP1_GLUUR</name>
<gene>
    <name evidence="2" type="ORF">AUR04nite_12300</name>
</gene>
<dbReference type="CDD" id="cd14852">
    <property type="entry name" value="LD-carboxypeptidase"/>
    <property type="match status" value="1"/>
</dbReference>
<dbReference type="PANTHER" id="PTHR34385">
    <property type="entry name" value="D-ALANYL-D-ALANINE CARBOXYPEPTIDASE"/>
    <property type="match status" value="1"/>
</dbReference>
<evidence type="ECO:0000259" key="1">
    <source>
        <dbReference type="Pfam" id="PF02557"/>
    </source>
</evidence>
<comment type="caution">
    <text evidence="2">The sequence shown here is derived from an EMBL/GenBank/DDBJ whole genome shotgun (WGS) entry which is preliminary data.</text>
</comment>
<dbReference type="InterPro" id="IPR009045">
    <property type="entry name" value="Zn_M74/Hedgehog-like"/>
</dbReference>
<dbReference type="SUPFAM" id="SSF55166">
    <property type="entry name" value="Hedgehog/DD-peptidase"/>
    <property type="match status" value="1"/>
</dbReference>
<dbReference type="AlphaFoldDB" id="A0A4Y4DQP1"/>
<protein>
    <recommendedName>
        <fullName evidence="1">D-alanyl-D-alanine carboxypeptidase-like core domain-containing protein</fullName>
    </recommendedName>
</protein>
<evidence type="ECO:0000313" key="3">
    <source>
        <dbReference type="Proteomes" id="UP000316612"/>
    </source>
</evidence>
<organism evidence="2 3">
    <name type="scientific">Glutamicibacter uratoxydans</name>
    <name type="common">Arthrobacter uratoxydans</name>
    <dbReference type="NCBI Taxonomy" id="43667"/>
    <lineage>
        <taxon>Bacteria</taxon>
        <taxon>Bacillati</taxon>
        <taxon>Actinomycetota</taxon>
        <taxon>Actinomycetes</taxon>
        <taxon>Micrococcales</taxon>
        <taxon>Micrococcaceae</taxon>
        <taxon>Glutamicibacter</taxon>
    </lineage>
</organism>
<feature type="domain" description="D-alanyl-D-alanine carboxypeptidase-like core" evidence="1">
    <location>
        <begin position="59"/>
        <end position="186"/>
    </location>
</feature>
<dbReference type="PANTHER" id="PTHR34385:SF1">
    <property type="entry name" value="PEPTIDOGLYCAN L-ALANYL-D-GLUTAMATE ENDOPEPTIDASE CWLK"/>
    <property type="match status" value="1"/>
</dbReference>
<reference evidence="2 3" key="1">
    <citation type="submission" date="2019-06" db="EMBL/GenBank/DDBJ databases">
        <title>Whole genome shotgun sequence of Glutamicibacter uratoxydans NBRC 15515.</title>
        <authorList>
            <person name="Hosoyama A."/>
            <person name="Uohara A."/>
            <person name="Ohji S."/>
            <person name="Ichikawa N."/>
        </authorList>
    </citation>
    <scope>NUCLEOTIDE SEQUENCE [LARGE SCALE GENOMIC DNA]</scope>
    <source>
        <strain evidence="2 3">NBRC 15515</strain>
    </source>
</reference>
<dbReference type="InterPro" id="IPR052179">
    <property type="entry name" value="DD-CPase-like"/>
</dbReference>
<evidence type="ECO:0000313" key="2">
    <source>
        <dbReference type="EMBL" id="GED05698.1"/>
    </source>
</evidence>
<keyword evidence="3" id="KW-1185">Reference proteome</keyword>
<dbReference type="GO" id="GO:0006508">
    <property type="term" value="P:proteolysis"/>
    <property type="evidence" value="ECO:0007669"/>
    <property type="project" value="InterPro"/>
</dbReference>
<sequence length="407" mass="45666">MDAAAGGVQGANISHAAAPASAAMHRDPRRVDVFVNKQYPLKPQNYVPSTKAVSGSSVRLQTEAASAYNKMAKAAAADGVQIKAVSGYRSYARQVELFNYYTKLYGKEYASRISAVPGTSEHQTGLAMDVGNYSGACALEECFEDTAVGRWVAKHAQKYGFILRYPKGQEKVTGYAYEPWHFRYVGTSLANSYKASGAKTLEHYYGVAAAQKQYRYAQYTGAVYDQASTSGAKKVGTIRKYTKVEYRKWDAKNRRDQVKLNGRWVWTSATNCTMPASEYRYAQKTAAVYDRADKATAKQVGTLHRGAKVKFATWNSKNRRDEIWYNGRWVWSGNTNRTKPAAEYRYAQKTGATYDRASKSGGQRVGTITCGERVVYSQWNAKNRRDEVWHNGRWVWTPVTNRSKPRC</sequence>
<proteinExistence type="predicted"/>
<dbReference type="GO" id="GO:0008233">
    <property type="term" value="F:peptidase activity"/>
    <property type="evidence" value="ECO:0007669"/>
    <property type="project" value="InterPro"/>
</dbReference>
<dbReference type="EMBL" id="BJNY01000006">
    <property type="protein sequence ID" value="GED05698.1"/>
    <property type="molecule type" value="Genomic_DNA"/>
</dbReference>
<accession>A0A4Y4DQP1</accession>
<dbReference type="InterPro" id="IPR003709">
    <property type="entry name" value="VanY-like_core_dom"/>
</dbReference>
<dbReference type="Gene3D" id="3.30.1380.10">
    <property type="match status" value="1"/>
</dbReference>